<dbReference type="SUPFAM" id="SSF53756">
    <property type="entry name" value="UDP-Glycosyltransferase/glycogen phosphorylase"/>
    <property type="match status" value="1"/>
</dbReference>
<dbReference type="Proteomes" id="UP000216308">
    <property type="component" value="Unassembled WGS sequence"/>
</dbReference>
<keyword evidence="3" id="KW-1185">Reference proteome</keyword>
<dbReference type="CDD" id="cd03801">
    <property type="entry name" value="GT4_PimA-like"/>
    <property type="match status" value="1"/>
</dbReference>
<reference evidence="2 3" key="1">
    <citation type="journal article" date="2014" name="Front. Microbiol.">
        <title>Population and genomic analysis of the genus Halorubrum.</title>
        <authorList>
            <person name="Fullmer M.S."/>
            <person name="Soucy S.M."/>
            <person name="Swithers K.S."/>
            <person name="Makkay A.M."/>
            <person name="Wheeler R."/>
            <person name="Ventosa A."/>
            <person name="Gogarten J.P."/>
            <person name="Papke R.T."/>
        </authorList>
    </citation>
    <scope>NUCLEOTIDE SEQUENCE [LARGE SCALE GENOMIC DNA]</scope>
    <source>
        <strain evidence="2 3">Cb34</strain>
    </source>
</reference>
<organism evidence="2 3">
    <name type="scientific">Halorubrum halodurans</name>
    <dbReference type="NCBI Taxonomy" id="1383851"/>
    <lineage>
        <taxon>Archaea</taxon>
        <taxon>Methanobacteriati</taxon>
        <taxon>Methanobacteriota</taxon>
        <taxon>Stenosarchaea group</taxon>
        <taxon>Halobacteria</taxon>
        <taxon>Halobacteriales</taxon>
        <taxon>Haloferacaceae</taxon>
        <taxon>Halorubrum</taxon>
    </lineage>
</organism>
<proteinExistence type="predicted"/>
<accession>A0A256IDC9</accession>
<protein>
    <recommendedName>
        <fullName evidence="1">Glycosyl transferase family 1 domain-containing protein</fullName>
    </recommendedName>
</protein>
<dbReference type="PANTHER" id="PTHR45947">
    <property type="entry name" value="SULFOQUINOVOSYL TRANSFERASE SQD2"/>
    <property type="match status" value="1"/>
</dbReference>
<dbReference type="PANTHER" id="PTHR45947:SF3">
    <property type="entry name" value="SULFOQUINOVOSYL TRANSFERASE SQD2"/>
    <property type="match status" value="1"/>
</dbReference>
<dbReference type="Pfam" id="PF00534">
    <property type="entry name" value="Glycos_transf_1"/>
    <property type="match status" value="1"/>
</dbReference>
<sequence length="277" mass="31008">MKEGVDVIHAHASSFSVISLAIVSTLFQVPIAYDCRDEAFRPWIVQMGYTPVWFSCASNIDKILTQNGVPRDRIIRLPVINPGYVQDYRFVADSQTVSNLIYIGSLREAKGIFDLLDAFEIICEHESNVHLTIIGDGPAQGEFIKYCRRMNLKEQVTLEGSLSHEKTLCYLSRSDILILPSKSEGVPRVVLEGHDVGTPVVATDVGGIPDVIDHEENGLLAEQTTESIAESVLRLIRDKELRQTIVENGMNSADERNWDRVRCCLYRGYKIVGLTKV</sequence>
<dbReference type="AlphaFoldDB" id="A0A256IDC9"/>
<feature type="domain" description="Glycosyl transferase family 1" evidence="1">
    <location>
        <begin position="100"/>
        <end position="249"/>
    </location>
</feature>
<evidence type="ECO:0000259" key="1">
    <source>
        <dbReference type="Pfam" id="PF00534"/>
    </source>
</evidence>
<dbReference type="InterPro" id="IPR050194">
    <property type="entry name" value="Glycosyltransferase_grp1"/>
</dbReference>
<dbReference type="Gene3D" id="3.40.50.2000">
    <property type="entry name" value="Glycogen Phosphorylase B"/>
    <property type="match status" value="2"/>
</dbReference>
<dbReference type="GO" id="GO:0016757">
    <property type="term" value="F:glycosyltransferase activity"/>
    <property type="evidence" value="ECO:0007669"/>
    <property type="project" value="InterPro"/>
</dbReference>
<dbReference type="InterPro" id="IPR001296">
    <property type="entry name" value="Glyco_trans_1"/>
</dbReference>
<evidence type="ECO:0000313" key="2">
    <source>
        <dbReference type="EMBL" id="OYR54182.1"/>
    </source>
</evidence>
<comment type="caution">
    <text evidence="2">The sequence shown here is derived from an EMBL/GenBank/DDBJ whole genome shotgun (WGS) entry which is preliminary data.</text>
</comment>
<dbReference type="EMBL" id="NHPJ01000130">
    <property type="protein sequence ID" value="OYR54182.1"/>
    <property type="molecule type" value="Genomic_DNA"/>
</dbReference>
<evidence type="ECO:0000313" key="3">
    <source>
        <dbReference type="Proteomes" id="UP000216308"/>
    </source>
</evidence>
<gene>
    <name evidence="2" type="ORF">DJ70_14575</name>
</gene>
<name>A0A256IDC9_9EURY</name>